<sequence length="213" mass="21840">MGDCWDSGPMTRVILISLGLAILIVALVVGGRALLRGRESPGPFSQAAAEQALHQGVAPDLIYAVEVKGFAIQNMSVGAIGDEGFGALYASNDGRTVQLRIDRGAMTDATCAGTPVTGTGPGAPVRCERDEAGWYRVSGEQHEYVAAHGDHLIRLAGRLQDVDRAILKAAITGARQVTVTSSTGTSPGTGPVPRGDLPTTGDGAPIQNNGPGG</sequence>
<evidence type="ECO:0000256" key="1">
    <source>
        <dbReference type="SAM" id="MobiDB-lite"/>
    </source>
</evidence>
<evidence type="ECO:0000256" key="2">
    <source>
        <dbReference type="SAM" id="Phobius"/>
    </source>
</evidence>
<protein>
    <submittedName>
        <fullName evidence="3">Membrane protein</fullName>
    </submittedName>
</protein>
<evidence type="ECO:0000313" key="3">
    <source>
        <dbReference type="EMBL" id="GII76640.1"/>
    </source>
</evidence>
<dbReference type="AlphaFoldDB" id="A0A919R3V9"/>
<reference evidence="3" key="1">
    <citation type="submission" date="2021-01" db="EMBL/GenBank/DDBJ databases">
        <title>Whole genome shotgun sequence of Sphaerisporangium rufum NBRC 109079.</title>
        <authorList>
            <person name="Komaki H."/>
            <person name="Tamura T."/>
        </authorList>
    </citation>
    <scope>NUCLEOTIDE SEQUENCE</scope>
    <source>
        <strain evidence="3">NBRC 109079</strain>
    </source>
</reference>
<evidence type="ECO:0000313" key="4">
    <source>
        <dbReference type="Proteomes" id="UP000655287"/>
    </source>
</evidence>
<proteinExistence type="predicted"/>
<gene>
    <name evidence="3" type="ORF">Sru01_16220</name>
</gene>
<organism evidence="3 4">
    <name type="scientific">Sphaerisporangium rufum</name>
    <dbReference type="NCBI Taxonomy" id="1381558"/>
    <lineage>
        <taxon>Bacteria</taxon>
        <taxon>Bacillati</taxon>
        <taxon>Actinomycetota</taxon>
        <taxon>Actinomycetes</taxon>
        <taxon>Streptosporangiales</taxon>
        <taxon>Streptosporangiaceae</taxon>
        <taxon>Sphaerisporangium</taxon>
    </lineage>
</organism>
<feature type="region of interest" description="Disordered" evidence="1">
    <location>
        <begin position="178"/>
        <end position="213"/>
    </location>
</feature>
<dbReference type="EMBL" id="BOOU01000024">
    <property type="protein sequence ID" value="GII76640.1"/>
    <property type="molecule type" value="Genomic_DNA"/>
</dbReference>
<accession>A0A919R3V9</accession>
<dbReference type="Proteomes" id="UP000655287">
    <property type="component" value="Unassembled WGS sequence"/>
</dbReference>
<feature type="transmembrane region" description="Helical" evidence="2">
    <location>
        <begin position="12"/>
        <end position="35"/>
    </location>
</feature>
<comment type="caution">
    <text evidence="3">The sequence shown here is derived from an EMBL/GenBank/DDBJ whole genome shotgun (WGS) entry which is preliminary data.</text>
</comment>
<keyword evidence="2" id="KW-0472">Membrane</keyword>
<feature type="compositionally biased region" description="Low complexity" evidence="1">
    <location>
        <begin position="178"/>
        <end position="193"/>
    </location>
</feature>
<keyword evidence="2" id="KW-0812">Transmembrane</keyword>
<keyword evidence="4" id="KW-1185">Reference proteome</keyword>
<name>A0A919R3V9_9ACTN</name>
<keyword evidence="2" id="KW-1133">Transmembrane helix</keyword>